<dbReference type="RefSeq" id="WP_116242956.1">
    <property type="nucleotide sequence ID" value="NZ_QUAB01000046.1"/>
</dbReference>
<dbReference type="Gene3D" id="3.40.50.150">
    <property type="entry name" value="Vaccinia Virus protein VP39"/>
    <property type="match status" value="1"/>
</dbReference>
<proteinExistence type="predicted"/>
<keyword evidence="4" id="KW-1185">Reference proteome</keyword>
<feature type="domain" description="S-adenosylmethionine-dependent methyltransferase Rv2258c-like winged HTH" evidence="2">
    <location>
        <begin position="33"/>
        <end position="89"/>
    </location>
</feature>
<gene>
    <name evidence="3" type="ORF">DY023_14030</name>
</gene>
<accession>A0A371NQW1</accession>
<sequence length="373" mass="39830">MDIVMSADGDDAVVAANLAERLIESLLPGLELLSIEFGRRLGLYEALGRADDATIEEFAAAAGIDRRIAQEWLEQQTAAGFLTVDDASAAAAVRRFALPAAHRPVFLDPDDPFYAVGTGTMFAGTASAFDAVVDAARTGAGVRYGAFGTGVRQGLEQLNRPGYVNDLDGWVAALPDVRDRLRRGGRILDLGAGTGWSSVALARAFPAARVVAVDLDPASVADARRLVHAEGLDERIEVRRANATVPEDFADLAPEGFDLVTVFEALHDMNEPVAALTVARSLLRDGGAVLIGDEKVADAFTEQADFLDRLNYAFSVLHCLPATMAEGERVANGTVLRAGTVRDWAAEAGFGGSTVLPIEHPLWRFYRLDPQAR</sequence>
<dbReference type="InterPro" id="IPR041698">
    <property type="entry name" value="Methyltransf_25"/>
</dbReference>
<dbReference type="AlphaFoldDB" id="A0A371NQW1"/>
<dbReference type="Pfam" id="PF13649">
    <property type="entry name" value="Methyltransf_25"/>
    <property type="match status" value="1"/>
</dbReference>
<dbReference type="SUPFAM" id="SSF53335">
    <property type="entry name" value="S-adenosyl-L-methionine-dependent methyltransferases"/>
    <property type="match status" value="1"/>
</dbReference>
<dbReference type="InterPro" id="IPR053173">
    <property type="entry name" value="SAM-binding_MTase"/>
</dbReference>
<dbReference type="PANTHER" id="PTHR45128">
    <property type="entry name" value="METHYLTRANSFERASE TYPE 11"/>
    <property type="match status" value="1"/>
</dbReference>
<evidence type="ECO:0000259" key="1">
    <source>
        <dbReference type="Pfam" id="PF13649"/>
    </source>
</evidence>
<dbReference type="GO" id="GO:0032259">
    <property type="term" value="P:methylation"/>
    <property type="evidence" value="ECO:0007669"/>
    <property type="project" value="UniProtKB-KW"/>
</dbReference>
<evidence type="ECO:0000313" key="4">
    <source>
        <dbReference type="Proteomes" id="UP000262172"/>
    </source>
</evidence>
<keyword evidence="3" id="KW-0808">Transferase</keyword>
<name>A0A371NQW1_9MICO</name>
<dbReference type="InterPro" id="IPR029063">
    <property type="entry name" value="SAM-dependent_MTases_sf"/>
</dbReference>
<comment type="caution">
    <text evidence="3">The sequence shown here is derived from an EMBL/GenBank/DDBJ whole genome shotgun (WGS) entry which is preliminary data.</text>
</comment>
<evidence type="ECO:0000313" key="3">
    <source>
        <dbReference type="EMBL" id="REJ04558.1"/>
    </source>
</evidence>
<organism evidence="3 4">
    <name type="scientific">Microbacterium bovistercoris</name>
    <dbReference type="NCBI Taxonomy" id="2293570"/>
    <lineage>
        <taxon>Bacteria</taxon>
        <taxon>Bacillati</taxon>
        <taxon>Actinomycetota</taxon>
        <taxon>Actinomycetes</taxon>
        <taxon>Micrococcales</taxon>
        <taxon>Microbacteriaceae</taxon>
        <taxon>Microbacterium</taxon>
    </lineage>
</organism>
<dbReference type="EMBL" id="QUAB01000046">
    <property type="protein sequence ID" value="REJ04558.1"/>
    <property type="molecule type" value="Genomic_DNA"/>
</dbReference>
<keyword evidence="3" id="KW-0489">Methyltransferase</keyword>
<dbReference type="OrthoDB" id="9801363at2"/>
<dbReference type="CDD" id="cd02440">
    <property type="entry name" value="AdoMet_MTases"/>
    <property type="match status" value="1"/>
</dbReference>
<dbReference type="PANTHER" id="PTHR45128:SF2">
    <property type="entry name" value="METHYLTRANSFERASE DOMAIN-CONTAINING PROTEIN"/>
    <property type="match status" value="1"/>
</dbReference>
<feature type="domain" description="Methyltransferase" evidence="1">
    <location>
        <begin position="187"/>
        <end position="287"/>
    </location>
</feature>
<dbReference type="Pfam" id="PF21320">
    <property type="entry name" value="WHD_Rv2258c"/>
    <property type="match status" value="1"/>
</dbReference>
<dbReference type="GO" id="GO:0008168">
    <property type="term" value="F:methyltransferase activity"/>
    <property type="evidence" value="ECO:0007669"/>
    <property type="project" value="UniProtKB-KW"/>
</dbReference>
<dbReference type="Proteomes" id="UP000262172">
    <property type="component" value="Unassembled WGS sequence"/>
</dbReference>
<protein>
    <submittedName>
        <fullName evidence="3">Class I SAM-dependent methyltransferase</fullName>
    </submittedName>
</protein>
<evidence type="ECO:0000259" key="2">
    <source>
        <dbReference type="Pfam" id="PF21320"/>
    </source>
</evidence>
<reference evidence="3 4" key="1">
    <citation type="submission" date="2018-08" db="EMBL/GenBank/DDBJ databases">
        <title>Isolation, diversity and antifungal activity of Actinobacteria from cow dung.</title>
        <authorList>
            <person name="Ling L."/>
        </authorList>
    </citation>
    <scope>NUCLEOTIDE SEQUENCE [LARGE SCALE GENOMIC DNA]</scope>
    <source>
        <strain evidence="3 4">NEAU-LLE</strain>
    </source>
</reference>
<dbReference type="InterPro" id="IPR048711">
    <property type="entry name" value="WHD_Rv2258c"/>
</dbReference>